<dbReference type="EMBL" id="MH688453">
    <property type="protein sequence ID" value="AXN53800.1"/>
    <property type="molecule type" value="Genomic_DNA"/>
</dbReference>
<reference evidence="1 2" key="1">
    <citation type="submission" date="2018-07" db="EMBL/GenBank/DDBJ databases">
        <title>Complete genome analysis of a Siphoviridae phage TSK1 showing biofilm removal potential against Klebsiella pneumoniae.</title>
        <authorList>
            <person name="Tabassum R."/>
            <person name="Shafique M."/>
            <person name="Khawaja K.A."/>
            <person name="Alvi I.A."/>
            <person name="Rehman Y."/>
            <person name="Sheik C.S."/>
            <person name="Abbas Z."/>
            <person name="Rehman S.U."/>
        </authorList>
    </citation>
    <scope>NUCLEOTIDE SEQUENCE [LARGE SCALE GENOMIC DNA]</scope>
</reference>
<keyword evidence="2" id="KW-1185">Reference proteome</keyword>
<evidence type="ECO:0000313" key="1">
    <source>
        <dbReference type="EMBL" id="AXN53800.1"/>
    </source>
</evidence>
<dbReference type="GeneID" id="55009136"/>
<organism evidence="1 2">
    <name type="scientific">Klebsiella phage TSK1</name>
    <dbReference type="NCBI Taxonomy" id="2301532"/>
    <lineage>
        <taxon>Viruses</taxon>
        <taxon>Duplodnaviria</taxon>
        <taxon>Heunggongvirae</taxon>
        <taxon>Uroviricota</taxon>
        <taxon>Caudoviricetes</taxon>
        <taxon>Drexlerviridae</taxon>
        <taxon>Webervirus</taxon>
        <taxon>Webervirus TSK1</taxon>
    </lineage>
</organism>
<name>A0A3Q8H2D8_9CAUD</name>
<dbReference type="Proteomes" id="UP000277462">
    <property type="component" value="Segment"/>
</dbReference>
<proteinExistence type="predicted"/>
<dbReference type="RefSeq" id="YP_009817806.1">
    <property type="nucleotide sequence ID" value="NC_048126.1"/>
</dbReference>
<evidence type="ECO:0000313" key="2">
    <source>
        <dbReference type="Proteomes" id="UP000277462"/>
    </source>
</evidence>
<protein>
    <submittedName>
        <fullName evidence="1">Uncharacterized protein</fullName>
    </submittedName>
</protein>
<dbReference type="KEGG" id="vg:55009136"/>
<sequence length="246" mass="25083">MVAQLGFVVDGSEWSPSNIIGSIYPQPASANIGLLSADGVTMLVGNAPTKIGSPVLAAGYQTLNGYDAGYDTGVTDTQVKTMMVLAKPVVSGALRSLGMGSYHGGNGSPPVPQGDTFVIDPAGLTVRAIASTTNGTGTSRLNSAAMDISKFQLYICDCTGTTVQLHMFKDGAMVSASAAGLTTRAIPASTIRVGIGYDISNTVGNLNGPIQVAAWGLWSGVNLTTAEKASMYSTLKSMLGGIIPIS</sequence>
<accession>A0A3Q8H2D8</accession>